<dbReference type="SUPFAM" id="SSF48498">
    <property type="entry name" value="Tetracyclin repressor-like, C-terminal domain"/>
    <property type="match status" value="1"/>
</dbReference>
<accession>A0A2T0R3S6</accession>
<dbReference type="PROSITE" id="PS50977">
    <property type="entry name" value="HTH_TETR_2"/>
    <property type="match status" value="1"/>
</dbReference>
<protein>
    <submittedName>
        <fullName evidence="6">TetR family transcriptional regulator</fullName>
    </submittedName>
</protein>
<dbReference type="GO" id="GO:0003677">
    <property type="term" value="F:DNA binding"/>
    <property type="evidence" value="ECO:0007669"/>
    <property type="project" value="UniProtKB-UniRule"/>
</dbReference>
<dbReference type="InterPro" id="IPR041583">
    <property type="entry name" value="TetR_C_31"/>
</dbReference>
<dbReference type="InterPro" id="IPR001647">
    <property type="entry name" value="HTH_TetR"/>
</dbReference>
<evidence type="ECO:0000256" key="2">
    <source>
        <dbReference type="ARBA" id="ARBA00023125"/>
    </source>
</evidence>
<evidence type="ECO:0000313" key="6">
    <source>
        <dbReference type="EMBL" id="PRY14685.1"/>
    </source>
</evidence>
<keyword evidence="2 4" id="KW-0238">DNA-binding</keyword>
<dbReference type="SUPFAM" id="SSF46689">
    <property type="entry name" value="Homeodomain-like"/>
    <property type="match status" value="1"/>
</dbReference>
<reference evidence="6 7" key="1">
    <citation type="submission" date="2018-03" db="EMBL/GenBank/DDBJ databases">
        <title>Genomic Encyclopedia of Archaeal and Bacterial Type Strains, Phase II (KMG-II): from individual species to whole genera.</title>
        <authorList>
            <person name="Goeker M."/>
        </authorList>
    </citation>
    <scope>NUCLEOTIDE SEQUENCE [LARGE SCALE GENOMIC DNA]</scope>
    <source>
        <strain evidence="6 7">DSM 19711</strain>
    </source>
</reference>
<keyword evidence="3" id="KW-0804">Transcription</keyword>
<evidence type="ECO:0000256" key="1">
    <source>
        <dbReference type="ARBA" id="ARBA00023015"/>
    </source>
</evidence>
<evidence type="ECO:0000256" key="4">
    <source>
        <dbReference type="PROSITE-ProRule" id="PRU00335"/>
    </source>
</evidence>
<keyword evidence="1" id="KW-0805">Transcription regulation</keyword>
<sequence>MARRTDPDRRDRIVETVLDVIAEKGTAGATYRTVAEAADVPLGSMTYHFPTRDGMLLAAFTRLADTMHARFERVLAELPPGSDPREGVVQIIAGEGIEHRRDMVLQTELWALAVRDERYRELVQQWMHRSRTSLSRYFPPDLAPMIDALLEGLILHSWISVEGFDLDRVRAAVRRLTGPLEGFA</sequence>
<evidence type="ECO:0000313" key="7">
    <source>
        <dbReference type="Proteomes" id="UP000238083"/>
    </source>
</evidence>
<evidence type="ECO:0000256" key="3">
    <source>
        <dbReference type="ARBA" id="ARBA00023163"/>
    </source>
</evidence>
<organism evidence="6 7">
    <name type="scientific">Kineococcus rhizosphaerae</name>
    <dbReference type="NCBI Taxonomy" id="559628"/>
    <lineage>
        <taxon>Bacteria</taxon>
        <taxon>Bacillati</taxon>
        <taxon>Actinomycetota</taxon>
        <taxon>Actinomycetes</taxon>
        <taxon>Kineosporiales</taxon>
        <taxon>Kineosporiaceae</taxon>
        <taxon>Kineococcus</taxon>
    </lineage>
</organism>
<dbReference type="RefSeq" id="WP_106211205.1">
    <property type="nucleotide sequence ID" value="NZ_PVZF01000006.1"/>
</dbReference>
<dbReference type="OrthoDB" id="6929199at2"/>
<feature type="DNA-binding region" description="H-T-H motif" evidence="4">
    <location>
        <begin position="30"/>
        <end position="49"/>
    </location>
</feature>
<dbReference type="EMBL" id="PVZF01000006">
    <property type="protein sequence ID" value="PRY14685.1"/>
    <property type="molecule type" value="Genomic_DNA"/>
</dbReference>
<feature type="domain" description="HTH tetR-type" evidence="5">
    <location>
        <begin position="7"/>
        <end position="67"/>
    </location>
</feature>
<dbReference type="InterPro" id="IPR036271">
    <property type="entry name" value="Tet_transcr_reg_TetR-rel_C_sf"/>
</dbReference>
<keyword evidence="7" id="KW-1185">Reference proteome</keyword>
<dbReference type="PANTHER" id="PTHR47506">
    <property type="entry name" value="TRANSCRIPTIONAL REGULATORY PROTEIN"/>
    <property type="match status" value="1"/>
</dbReference>
<comment type="caution">
    <text evidence="6">The sequence shown here is derived from an EMBL/GenBank/DDBJ whole genome shotgun (WGS) entry which is preliminary data.</text>
</comment>
<dbReference type="Proteomes" id="UP000238083">
    <property type="component" value="Unassembled WGS sequence"/>
</dbReference>
<gene>
    <name evidence="6" type="ORF">CLV37_106244</name>
</gene>
<name>A0A2T0R3S6_9ACTN</name>
<dbReference type="AlphaFoldDB" id="A0A2T0R3S6"/>
<dbReference type="PANTHER" id="PTHR47506:SF6">
    <property type="entry name" value="HTH-TYPE TRANSCRIPTIONAL REPRESSOR NEMR"/>
    <property type="match status" value="1"/>
</dbReference>
<proteinExistence type="predicted"/>
<dbReference type="InterPro" id="IPR009057">
    <property type="entry name" value="Homeodomain-like_sf"/>
</dbReference>
<dbReference type="Pfam" id="PF17940">
    <property type="entry name" value="TetR_C_31"/>
    <property type="match status" value="1"/>
</dbReference>
<dbReference type="Gene3D" id="1.10.357.10">
    <property type="entry name" value="Tetracycline Repressor, domain 2"/>
    <property type="match status" value="1"/>
</dbReference>
<dbReference type="Pfam" id="PF00440">
    <property type="entry name" value="TetR_N"/>
    <property type="match status" value="1"/>
</dbReference>
<evidence type="ECO:0000259" key="5">
    <source>
        <dbReference type="PROSITE" id="PS50977"/>
    </source>
</evidence>